<dbReference type="RefSeq" id="WP_257768883.1">
    <property type="nucleotide sequence ID" value="NZ_CP102480.1"/>
</dbReference>
<feature type="compositionally biased region" description="Acidic residues" evidence="1">
    <location>
        <begin position="43"/>
        <end position="53"/>
    </location>
</feature>
<feature type="region of interest" description="Disordered" evidence="1">
    <location>
        <begin position="1"/>
        <end position="114"/>
    </location>
</feature>
<dbReference type="KEGG" id="naci:NUH88_21520"/>
<name>A0A9J7AQS3_9PROT</name>
<feature type="compositionally biased region" description="Pro residues" evidence="1">
    <location>
        <begin position="88"/>
        <end position="98"/>
    </location>
</feature>
<dbReference type="AlphaFoldDB" id="A0A9J7AQS3"/>
<proteinExistence type="predicted"/>
<accession>A0A9J7AQS3</accession>
<evidence type="ECO:0000313" key="2">
    <source>
        <dbReference type="EMBL" id="UUX49955.1"/>
    </source>
</evidence>
<evidence type="ECO:0000313" key="3">
    <source>
        <dbReference type="Proteomes" id="UP001060336"/>
    </source>
</evidence>
<dbReference type="EMBL" id="CP102480">
    <property type="protein sequence ID" value="UUX49955.1"/>
    <property type="molecule type" value="Genomic_DNA"/>
</dbReference>
<keyword evidence="3" id="KW-1185">Reference proteome</keyword>
<gene>
    <name evidence="2" type="ORF">NUH88_21520</name>
</gene>
<evidence type="ECO:0000256" key="1">
    <source>
        <dbReference type="SAM" id="MobiDB-lite"/>
    </source>
</evidence>
<reference evidence="2" key="1">
    <citation type="submission" date="2022-08" db="EMBL/GenBank/DDBJ databases">
        <title>Nisaea acidiphila sp. nov., isolated from a marine algal debris and emended description of the genus Nisaea Urios et al. 2008.</title>
        <authorList>
            <person name="Kwon K."/>
        </authorList>
    </citation>
    <scope>NUCLEOTIDE SEQUENCE</scope>
    <source>
        <strain evidence="2">MEBiC11861</strain>
    </source>
</reference>
<sequence>MNTISSAVSGALPPPPPPGGAGGPGKALSEEEKSTIASILEQYDPESLSEEDVDSIKQQLQDAGIDPSPELGSLIEEAGFDKEQFRPDGPPPGGPPPGGEGGPSGLVSEDGLKTLSSILEEYDVENLSEDDVSAIQQQLAEAGFFGQGSVVDLGA</sequence>
<organism evidence="2 3">
    <name type="scientific">Nisaea acidiphila</name>
    <dbReference type="NCBI Taxonomy" id="1862145"/>
    <lineage>
        <taxon>Bacteria</taxon>
        <taxon>Pseudomonadati</taxon>
        <taxon>Pseudomonadota</taxon>
        <taxon>Alphaproteobacteria</taxon>
        <taxon>Rhodospirillales</taxon>
        <taxon>Thalassobaculaceae</taxon>
        <taxon>Nisaea</taxon>
    </lineage>
</organism>
<dbReference type="Proteomes" id="UP001060336">
    <property type="component" value="Chromosome"/>
</dbReference>
<protein>
    <submittedName>
        <fullName evidence="2">Uncharacterized protein</fullName>
    </submittedName>
</protein>